<keyword evidence="2" id="KW-0378">Hydrolase</keyword>
<dbReference type="EMBL" id="CADCUB010000157">
    <property type="protein sequence ID" value="CAA9354755.1"/>
    <property type="molecule type" value="Genomic_DNA"/>
</dbReference>
<feature type="compositionally biased region" description="Basic residues" evidence="1">
    <location>
        <begin position="42"/>
        <end position="52"/>
    </location>
</feature>
<accession>A0A6J4MCL8</accession>
<evidence type="ECO:0000313" key="2">
    <source>
        <dbReference type="EMBL" id="CAA9354755.1"/>
    </source>
</evidence>
<sequence>AALRRPARRGGGPRAAGCGGRGRRPPGAARDAGPGRADVRRGLLRAARRPRRAGAAGLRRAPRRADHRARHPAVELLRAPPDPVDRHGRRRLPAGQGRPDHRAEQAGPAGRPLRQAALGAGAADLAGRRRAGRAPRAAGRDRGGRGRAHVHDRARRAQAGRPHGDLGRARGAQDQRGHPVRGHEPDPGPL</sequence>
<feature type="compositionally biased region" description="Low complexity" evidence="1">
    <location>
        <begin position="109"/>
        <end position="125"/>
    </location>
</feature>
<feature type="non-terminal residue" evidence="2">
    <location>
        <position position="1"/>
    </location>
</feature>
<evidence type="ECO:0000256" key="1">
    <source>
        <dbReference type="SAM" id="MobiDB-lite"/>
    </source>
</evidence>
<proteinExistence type="predicted"/>
<dbReference type="EC" id="3.5.4.16" evidence="2"/>
<dbReference type="GO" id="GO:0003934">
    <property type="term" value="F:GTP cyclohydrolase I activity"/>
    <property type="evidence" value="ECO:0007669"/>
    <property type="project" value="UniProtKB-EC"/>
</dbReference>
<feature type="compositionally biased region" description="Gly residues" evidence="1">
    <location>
        <begin position="9"/>
        <end position="20"/>
    </location>
</feature>
<gene>
    <name evidence="2" type="ORF">AVDCRST_MAG07-3291</name>
</gene>
<organism evidence="2">
    <name type="scientific">uncultured Frankineae bacterium</name>
    <dbReference type="NCBI Taxonomy" id="437475"/>
    <lineage>
        <taxon>Bacteria</taxon>
        <taxon>Bacillati</taxon>
        <taxon>Actinomycetota</taxon>
        <taxon>Actinomycetes</taxon>
        <taxon>Frankiales</taxon>
        <taxon>environmental samples</taxon>
    </lineage>
</organism>
<dbReference type="AlphaFoldDB" id="A0A6J4MCL8"/>
<feature type="compositionally biased region" description="Low complexity" evidence="1">
    <location>
        <begin position="25"/>
        <end position="36"/>
    </location>
</feature>
<reference evidence="2" key="1">
    <citation type="submission" date="2020-02" db="EMBL/GenBank/DDBJ databases">
        <authorList>
            <person name="Meier V. D."/>
        </authorList>
    </citation>
    <scope>NUCLEOTIDE SEQUENCE</scope>
    <source>
        <strain evidence="2">AVDCRST_MAG07</strain>
    </source>
</reference>
<feature type="compositionally biased region" description="Basic and acidic residues" evidence="1">
    <location>
        <begin position="162"/>
        <end position="190"/>
    </location>
</feature>
<name>A0A6J4MCL8_9ACTN</name>
<feature type="region of interest" description="Disordered" evidence="1">
    <location>
        <begin position="1"/>
        <end position="190"/>
    </location>
</feature>
<feature type="compositionally biased region" description="Basic residues" evidence="1">
    <location>
        <begin position="145"/>
        <end position="158"/>
    </location>
</feature>
<feature type="compositionally biased region" description="Basic residues" evidence="1">
    <location>
        <begin position="60"/>
        <end position="71"/>
    </location>
</feature>
<protein>
    <submittedName>
        <fullName evidence="2">GTP cyclohydrolase I type 1</fullName>
        <ecNumber evidence="2">3.5.4.16</ecNumber>
    </submittedName>
</protein>
<feature type="non-terminal residue" evidence="2">
    <location>
        <position position="190"/>
    </location>
</feature>